<keyword evidence="2" id="KW-1185">Reference proteome</keyword>
<dbReference type="AlphaFoldDB" id="A0A346XY63"/>
<accession>A0A346XY63</accession>
<organism evidence="1 2">
    <name type="scientific">Euzebya pacifica</name>
    <dbReference type="NCBI Taxonomy" id="1608957"/>
    <lineage>
        <taxon>Bacteria</taxon>
        <taxon>Bacillati</taxon>
        <taxon>Actinomycetota</taxon>
        <taxon>Nitriliruptoria</taxon>
        <taxon>Euzebyales</taxon>
    </lineage>
</organism>
<dbReference type="Proteomes" id="UP000264006">
    <property type="component" value="Chromosome"/>
</dbReference>
<dbReference type="InterPro" id="IPR035923">
    <property type="entry name" value="TT1751-like_sf"/>
</dbReference>
<reference evidence="1 2" key="1">
    <citation type="submission" date="2018-09" db="EMBL/GenBank/DDBJ databases">
        <title>Complete genome sequence of Euzebya sp. DY32-46 isolated from seawater of Pacific Ocean.</title>
        <authorList>
            <person name="Xu L."/>
            <person name="Wu Y.-H."/>
            <person name="Xu X.-W."/>
        </authorList>
    </citation>
    <scope>NUCLEOTIDE SEQUENCE [LARGE SCALE GENOMIC DNA]</scope>
    <source>
        <strain evidence="1 2">DY32-46</strain>
    </source>
</reference>
<dbReference type="EMBL" id="CP031165">
    <property type="protein sequence ID" value="AXV07160.1"/>
    <property type="molecule type" value="Genomic_DNA"/>
</dbReference>
<dbReference type="SUPFAM" id="SSF103247">
    <property type="entry name" value="TT1751-like"/>
    <property type="match status" value="1"/>
</dbReference>
<dbReference type="Gene3D" id="3.30.310.70">
    <property type="entry name" value="TT1751-like domain"/>
    <property type="match status" value="1"/>
</dbReference>
<dbReference type="RefSeq" id="WP_114591701.1">
    <property type="nucleotide sequence ID" value="NZ_CP031165.1"/>
</dbReference>
<evidence type="ECO:0000313" key="2">
    <source>
        <dbReference type="Proteomes" id="UP000264006"/>
    </source>
</evidence>
<dbReference type="KEGG" id="euz:DVS28_a2479"/>
<gene>
    <name evidence="1" type="ORF">DVS28_a2479</name>
</gene>
<proteinExistence type="predicted"/>
<protein>
    <submittedName>
        <fullName evidence="1">Uncharacterized protein</fullName>
    </submittedName>
</protein>
<evidence type="ECO:0000313" key="1">
    <source>
        <dbReference type="EMBL" id="AXV07160.1"/>
    </source>
</evidence>
<sequence length="191" mass="20395">MQNRLDRQVPGTLDDIAQQLLEVLDRHGFTVSQPDTGDSADVRILQITDPDGITPATDVDPDAATTATAAISLRRTDDGVQIALTEPVAAATLTEEAGLLDPAQQLQQGIIAALDALAAAQGEESEQQDAHGEQVGEPRVRRALMDGIHQTTRSLGELDVQARADTLFVLAKAYTAIVSLERTEEVELHLA</sequence>
<name>A0A346XY63_9ACTN</name>